<dbReference type="InterPro" id="IPR045864">
    <property type="entry name" value="aa-tRNA-synth_II/BPL/LPL"/>
</dbReference>
<evidence type="ECO:0000256" key="11">
    <source>
        <dbReference type="HAMAP-Rule" id="MF_00252"/>
    </source>
</evidence>
<dbReference type="InterPro" id="IPR004365">
    <property type="entry name" value="NA-bd_OB_tRNA"/>
</dbReference>
<dbReference type="Pfam" id="PF01336">
    <property type="entry name" value="tRNA_anti-codon"/>
    <property type="match status" value="1"/>
</dbReference>
<keyword evidence="3 11" id="KW-0963">Cytoplasm</keyword>
<organism evidence="14 15">
    <name type="scientific">Mesomycoplasma hyorhinis SK76</name>
    <dbReference type="NCBI Taxonomy" id="1118964"/>
    <lineage>
        <taxon>Bacteria</taxon>
        <taxon>Bacillati</taxon>
        <taxon>Mycoplasmatota</taxon>
        <taxon>Mycoplasmoidales</taxon>
        <taxon>Metamycoplasmataceae</taxon>
        <taxon>Mesomycoplasma</taxon>
    </lineage>
</organism>
<evidence type="ECO:0000259" key="13">
    <source>
        <dbReference type="PROSITE" id="PS50862"/>
    </source>
</evidence>
<evidence type="ECO:0000256" key="6">
    <source>
        <dbReference type="ARBA" id="ARBA00022741"/>
    </source>
</evidence>
<evidence type="ECO:0000256" key="7">
    <source>
        <dbReference type="ARBA" id="ARBA00022840"/>
    </source>
</evidence>
<comment type="catalytic activity">
    <reaction evidence="10 11 12">
        <text>tRNA(Lys) + L-lysine + ATP = L-lysyl-tRNA(Lys) + AMP + diphosphate</text>
        <dbReference type="Rhea" id="RHEA:20792"/>
        <dbReference type="Rhea" id="RHEA-COMP:9696"/>
        <dbReference type="Rhea" id="RHEA-COMP:9697"/>
        <dbReference type="ChEBI" id="CHEBI:30616"/>
        <dbReference type="ChEBI" id="CHEBI:32551"/>
        <dbReference type="ChEBI" id="CHEBI:33019"/>
        <dbReference type="ChEBI" id="CHEBI:78442"/>
        <dbReference type="ChEBI" id="CHEBI:78529"/>
        <dbReference type="ChEBI" id="CHEBI:456215"/>
        <dbReference type="EC" id="6.1.1.6"/>
    </reaction>
</comment>
<dbReference type="SUPFAM" id="SSF55681">
    <property type="entry name" value="Class II aaRS and biotin synthetases"/>
    <property type="match status" value="1"/>
</dbReference>
<keyword evidence="4 11" id="KW-0436">Ligase</keyword>
<comment type="cofactor">
    <cofactor evidence="11 12">
        <name>Mg(2+)</name>
        <dbReference type="ChEBI" id="CHEBI:18420"/>
    </cofactor>
    <text evidence="11 12">Binds 3 Mg(2+) ions per subunit.</text>
</comment>
<evidence type="ECO:0000256" key="3">
    <source>
        <dbReference type="ARBA" id="ARBA00022490"/>
    </source>
</evidence>
<dbReference type="HAMAP" id="MF_00252">
    <property type="entry name" value="Lys_tRNA_synth_class2"/>
    <property type="match status" value="1"/>
</dbReference>
<evidence type="ECO:0000256" key="10">
    <source>
        <dbReference type="ARBA" id="ARBA00048573"/>
    </source>
</evidence>
<feature type="binding site" evidence="11">
    <location>
        <position position="409"/>
    </location>
    <ligand>
        <name>Mg(2+)</name>
        <dbReference type="ChEBI" id="CHEBI:18420"/>
        <label>1</label>
    </ligand>
</feature>
<feature type="binding site" evidence="11">
    <location>
        <position position="409"/>
    </location>
    <ligand>
        <name>Mg(2+)</name>
        <dbReference type="ChEBI" id="CHEBI:18420"/>
        <label>2</label>
    </ligand>
</feature>
<dbReference type="Gene3D" id="2.40.50.140">
    <property type="entry name" value="Nucleic acid-binding proteins"/>
    <property type="match status" value="1"/>
</dbReference>
<evidence type="ECO:0000256" key="12">
    <source>
        <dbReference type="RuleBase" id="RU000336"/>
    </source>
</evidence>
<evidence type="ECO:0000256" key="9">
    <source>
        <dbReference type="ARBA" id="ARBA00023146"/>
    </source>
</evidence>
<dbReference type="InterPro" id="IPR012340">
    <property type="entry name" value="NA-bd_OB-fold"/>
</dbReference>
<keyword evidence="11 12" id="KW-0460">Magnesium</keyword>
<reference evidence="14 15" key="1">
    <citation type="journal article" date="2013" name="Genome Announc.">
        <title>Complete Genome Sequence of Mycoplasma hyorhinis Strain SK76.</title>
        <authorList>
            <person name="Goodison S."/>
            <person name="Urquidi V."/>
            <person name="Kumar D."/>
            <person name="Reyes L."/>
            <person name="Rosser C.J."/>
        </authorList>
    </citation>
    <scope>NUCLEOTIDE SEQUENCE [LARGE SCALE GENOMIC DNA]</scope>
    <source>
        <strain evidence="14 15">SK76</strain>
    </source>
</reference>
<dbReference type="KEGG" id="mhs:MOS_603"/>
<evidence type="ECO:0000313" key="14">
    <source>
        <dbReference type="EMBL" id="AFX74513.1"/>
    </source>
</evidence>
<dbReference type="RefSeq" id="WP_015084245.1">
    <property type="nucleotide sequence ID" value="NC_019552.1"/>
</dbReference>
<dbReference type="PANTHER" id="PTHR42918">
    <property type="entry name" value="LYSYL-TRNA SYNTHETASE"/>
    <property type="match status" value="1"/>
</dbReference>
<keyword evidence="5 11" id="KW-0479">Metal-binding</keyword>
<keyword evidence="9 11" id="KW-0030">Aminoacyl-tRNA synthetase</keyword>
<dbReference type="Proteomes" id="UP000009399">
    <property type="component" value="Chromosome"/>
</dbReference>
<comment type="subcellular location">
    <subcellularLocation>
        <location evidence="1 11">Cytoplasm</location>
    </subcellularLocation>
</comment>
<dbReference type="InterPro" id="IPR044136">
    <property type="entry name" value="Lys-tRNA-ligase_II_N"/>
</dbReference>
<dbReference type="GO" id="GO:0005829">
    <property type="term" value="C:cytosol"/>
    <property type="evidence" value="ECO:0007669"/>
    <property type="project" value="TreeGrafter"/>
</dbReference>
<accession>A0AAI8AN40</accession>
<protein>
    <recommendedName>
        <fullName evidence="11">Lysine--tRNA ligase</fullName>
        <ecNumber evidence="11">6.1.1.6</ecNumber>
    </recommendedName>
    <alternativeName>
        <fullName evidence="11">Lysyl-tRNA synthetase</fullName>
        <shortName evidence="11">LysRS</shortName>
    </alternativeName>
</protein>
<keyword evidence="6 11" id="KW-0547">Nucleotide-binding</keyword>
<dbReference type="NCBIfam" id="TIGR00499">
    <property type="entry name" value="lysS_bact"/>
    <property type="match status" value="1"/>
</dbReference>
<feature type="domain" description="Aminoacyl-transfer RNA synthetases class-II family profile" evidence="13">
    <location>
        <begin position="175"/>
        <end position="486"/>
    </location>
</feature>
<proteinExistence type="inferred from homology"/>
<feature type="binding site" evidence="11">
    <location>
        <position position="402"/>
    </location>
    <ligand>
        <name>Mg(2+)</name>
        <dbReference type="ChEBI" id="CHEBI:18420"/>
        <label>1</label>
    </ligand>
</feature>
<sequence>MSINKLSEQELVRQKKVELLNKKNIPAYSETKLENTNWQEVVAEFDVFSKEELEQKSVNINVAGRIVAMRGPFIIINSYFDKIQLYYDKKLLQIEENKDLFELLDLGDIIQAQGVVFKTKTNELSLKVNKLQLLTKALKPLPDKFHGINDVDEKYRKRYLDLISNPETKQVFFTRTKIISLIRQFLDNLNYMEVTTPILQSLLTGASARPFTTFYNSLHANFYLRIATELPLKKLLVGGLDRVYEIGKIFRNEGVDTTHNPEFTSIEFYEAYANLETMMERTEAIFKFLVDKLNIKNKKIVFGEYEIDFNLPFNKFDLVDKTSEILGINLKTQSFEQLKAIAQAHNIKIEKFYQSGHIINALFEEFVEPKLIQPTFVYGHPIEISPLAKKDEKDPRFTQRAELFIAKKEFANMFNELNDPEDQLQRFENQIKEKDLGNEEANEIDYDFVDSLKYGMPPAGGCGIGIDRLVMLLTSKTSIREVILFPQLKAKK</sequence>
<evidence type="ECO:0000313" key="15">
    <source>
        <dbReference type="Proteomes" id="UP000009399"/>
    </source>
</evidence>
<dbReference type="PRINTS" id="PR00982">
    <property type="entry name" value="TRNASYNTHLYS"/>
</dbReference>
<evidence type="ECO:0000256" key="1">
    <source>
        <dbReference type="ARBA" id="ARBA00004496"/>
    </source>
</evidence>
<evidence type="ECO:0000256" key="2">
    <source>
        <dbReference type="ARBA" id="ARBA00011738"/>
    </source>
</evidence>
<dbReference type="PANTHER" id="PTHR42918:SF15">
    <property type="entry name" value="LYSINE--TRNA LIGASE, CHLOROPLASTIC_MITOCHONDRIAL"/>
    <property type="match status" value="1"/>
</dbReference>
<dbReference type="NCBIfam" id="NF001756">
    <property type="entry name" value="PRK00484.1"/>
    <property type="match status" value="1"/>
</dbReference>
<dbReference type="GO" id="GO:0004824">
    <property type="term" value="F:lysine-tRNA ligase activity"/>
    <property type="evidence" value="ECO:0007669"/>
    <property type="project" value="UniProtKB-UniRule"/>
</dbReference>
<comment type="subunit">
    <text evidence="2 11">Homodimer.</text>
</comment>
<dbReference type="EMBL" id="CP003914">
    <property type="protein sequence ID" value="AFX74513.1"/>
    <property type="molecule type" value="Genomic_DNA"/>
</dbReference>
<dbReference type="GO" id="GO:0006430">
    <property type="term" value="P:lysyl-tRNA aminoacylation"/>
    <property type="evidence" value="ECO:0007669"/>
    <property type="project" value="UniProtKB-UniRule"/>
</dbReference>
<dbReference type="PROSITE" id="PS50862">
    <property type="entry name" value="AA_TRNA_LIGASE_II"/>
    <property type="match status" value="1"/>
</dbReference>
<keyword evidence="7 11" id="KW-0067">ATP-binding</keyword>
<dbReference type="AlphaFoldDB" id="A0AAI8AN40"/>
<dbReference type="InterPro" id="IPR006195">
    <property type="entry name" value="aa-tRNA-synth_II"/>
</dbReference>
<dbReference type="GO" id="GO:0000049">
    <property type="term" value="F:tRNA binding"/>
    <property type="evidence" value="ECO:0007669"/>
    <property type="project" value="TreeGrafter"/>
</dbReference>
<name>A0AAI8AN40_MESHY</name>
<dbReference type="InterPro" id="IPR004364">
    <property type="entry name" value="Aa-tRNA-synt_II"/>
</dbReference>
<evidence type="ECO:0000256" key="4">
    <source>
        <dbReference type="ARBA" id="ARBA00022598"/>
    </source>
</evidence>
<evidence type="ECO:0000256" key="5">
    <source>
        <dbReference type="ARBA" id="ARBA00022723"/>
    </source>
</evidence>
<dbReference type="CDD" id="cd04322">
    <property type="entry name" value="LysRS_N"/>
    <property type="match status" value="1"/>
</dbReference>
<evidence type="ECO:0000256" key="8">
    <source>
        <dbReference type="ARBA" id="ARBA00022917"/>
    </source>
</evidence>
<dbReference type="GO" id="GO:0005524">
    <property type="term" value="F:ATP binding"/>
    <property type="evidence" value="ECO:0007669"/>
    <property type="project" value="UniProtKB-UniRule"/>
</dbReference>
<dbReference type="InterPro" id="IPR002313">
    <property type="entry name" value="Lys-tRNA-ligase_II"/>
</dbReference>
<dbReference type="CDD" id="cd00775">
    <property type="entry name" value="LysRS_core"/>
    <property type="match status" value="1"/>
</dbReference>
<dbReference type="SUPFAM" id="SSF50249">
    <property type="entry name" value="Nucleic acid-binding proteins"/>
    <property type="match status" value="1"/>
</dbReference>
<dbReference type="InterPro" id="IPR018149">
    <property type="entry name" value="Lys-tRNA-synth_II_C"/>
</dbReference>
<dbReference type="GO" id="GO:0000287">
    <property type="term" value="F:magnesium ion binding"/>
    <property type="evidence" value="ECO:0007669"/>
    <property type="project" value="UniProtKB-UniRule"/>
</dbReference>
<dbReference type="Pfam" id="PF00152">
    <property type="entry name" value="tRNA-synt_2"/>
    <property type="match status" value="1"/>
</dbReference>
<dbReference type="EC" id="6.1.1.6" evidence="11"/>
<keyword evidence="8 11" id="KW-0648">Protein biosynthesis</keyword>
<dbReference type="Gene3D" id="3.30.930.10">
    <property type="entry name" value="Bira Bifunctional Protein, Domain 2"/>
    <property type="match status" value="1"/>
</dbReference>
<comment type="similarity">
    <text evidence="11">Belongs to the class-II aminoacyl-tRNA synthetase family.</text>
</comment>
<gene>
    <name evidence="11" type="primary">lysS</name>
    <name evidence="14" type="ORF">MOS_603</name>
</gene>